<dbReference type="InterPro" id="IPR017850">
    <property type="entry name" value="Alkaline_phosphatase_core_sf"/>
</dbReference>
<gene>
    <name evidence="4" type="ORF">N7E81_07640</name>
</gene>
<dbReference type="SUPFAM" id="SSF53649">
    <property type="entry name" value="Alkaline phosphatase-like"/>
    <property type="match status" value="1"/>
</dbReference>
<reference evidence="4" key="1">
    <citation type="submission" date="2022-10" db="EMBL/GenBank/DDBJ databases">
        <title>Comparative genomics and taxonomic characterization of three novel marine species of genus Reichenbachiella exhibiting antioxidant and polysaccharide degradation activities.</title>
        <authorList>
            <person name="Muhammad N."/>
            <person name="Lee Y.-J."/>
            <person name="Ko J."/>
            <person name="Kim S.-G."/>
        </authorList>
    </citation>
    <scope>NUCLEOTIDE SEQUENCE</scope>
    <source>
        <strain evidence="4">Wsw4-B4</strain>
    </source>
</reference>
<evidence type="ECO:0000256" key="1">
    <source>
        <dbReference type="ARBA" id="ARBA00008779"/>
    </source>
</evidence>
<evidence type="ECO:0000313" key="5">
    <source>
        <dbReference type="Proteomes" id="UP001062165"/>
    </source>
</evidence>
<protein>
    <submittedName>
        <fullName evidence="4">Arylsulfatase</fullName>
    </submittedName>
</protein>
<organism evidence="4 5">
    <name type="scientific">Reichenbachiella carrageenanivorans</name>
    <dbReference type="NCBI Taxonomy" id="2979869"/>
    <lineage>
        <taxon>Bacteria</taxon>
        <taxon>Pseudomonadati</taxon>
        <taxon>Bacteroidota</taxon>
        <taxon>Cytophagia</taxon>
        <taxon>Cytophagales</taxon>
        <taxon>Reichenbachiellaceae</taxon>
        <taxon>Reichenbachiella</taxon>
    </lineage>
</organism>
<dbReference type="CDD" id="cd16145">
    <property type="entry name" value="ARS_like"/>
    <property type="match status" value="1"/>
</dbReference>
<evidence type="ECO:0000259" key="3">
    <source>
        <dbReference type="Pfam" id="PF00884"/>
    </source>
</evidence>
<keyword evidence="2" id="KW-0378">Hydrolase</keyword>
<dbReference type="EMBL" id="CP106735">
    <property type="protein sequence ID" value="UXX80969.1"/>
    <property type="molecule type" value="Genomic_DNA"/>
</dbReference>
<dbReference type="PANTHER" id="PTHR42693">
    <property type="entry name" value="ARYLSULFATASE FAMILY MEMBER"/>
    <property type="match status" value="1"/>
</dbReference>
<feature type="domain" description="Sulfatase N-terminal" evidence="3">
    <location>
        <begin position="37"/>
        <end position="390"/>
    </location>
</feature>
<dbReference type="InterPro" id="IPR000917">
    <property type="entry name" value="Sulfatase_N"/>
</dbReference>
<dbReference type="RefSeq" id="WP_263052698.1">
    <property type="nucleotide sequence ID" value="NZ_CP106735.1"/>
</dbReference>
<dbReference type="Proteomes" id="UP001062165">
    <property type="component" value="Chromosome"/>
</dbReference>
<comment type="similarity">
    <text evidence="1">Belongs to the sulfatase family.</text>
</comment>
<evidence type="ECO:0000256" key="2">
    <source>
        <dbReference type="ARBA" id="ARBA00022801"/>
    </source>
</evidence>
<name>A0ABY6D484_9BACT</name>
<dbReference type="Gene3D" id="3.40.720.10">
    <property type="entry name" value="Alkaline Phosphatase, subunit A"/>
    <property type="match status" value="1"/>
</dbReference>
<dbReference type="Gene3D" id="3.30.1120.10">
    <property type="match status" value="1"/>
</dbReference>
<dbReference type="InterPro" id="IPR050738">
    <property type="entry name" value="Sulfatase"/>
</dbReference>
<keyword evidence="5" id="KW-1185">Reference proteome</keyword>
<evidence type="ECO:0000313" key="4">
    <source>
        <dbReference type="EMBL" id="UXX80969.1"/>
    </source>
</evidence>
<dbReference type="PANTHER" id="PTHR42693:SF53">
    <property type="entry name" value="ENDO-4-O-SULFATASE"/>
    <property type="match status" value="1"/>
</dbReference>
<sequence>MKTNRIIWNQSWVAIVVLSMWSCAKPAEYTTDPIEKPNIIYILADDLGYGDLGCYGQTKIATPNIDQLAADGMLFTQHYSGSTVCAPSRSVLLTGLHTGHTFVRSNREYGDEGQFPLKAEATTIPEVLKTAGYTTGAFGKWGLGFVGTEGDPNKQGFDQFYGYNCQAYAHRYYPTYLWDNSEKVILEGNDWTNKKVYAADLIHNETLDFIRDNKENPFFLYVASVIPHAELVAPNDSILSKYEAQFQEETPWGFNNTSGSPYRGNDYGAEDFEIQGYAPIKNPHATFAAMVTRLDQQVGEIVALVKSLGLEEKTMIVFTSDNGPHKEGGADPDFFNSYGPNRGYKRDLYEGGIRVPMIVSWPSVVDKGSITNHISGFWDILPTAAELAGATPLSEVDGLSLVPLLKGNKKDQKNHEYMYWEFHEQGGKQAVRVGDWKGVRVDVIKSPHAKIELYNLKNDPKELKNLADELPGVVAEISVIMNKARTHNEDFPFISGQEINL</sequence>
<accession>A0ABY6D484</accession>
<dbReference type="Pfam" id="PF00884">
    <property type="entry name" value="Sulfatase"/>
    <property type="match status" value="1"/>
</dbReference>
<proteinExistence type="inferred from homology"/>